<accession>A0ABX7JGX0</accession>
<dbReference type="EMBL" id="CP070368">
    <property type="protein sequence ID" value="QRZ12129.1"/>
    <property type="molecule type" value="Genomic_DNA"/>
</dbReference>
<sequence>MSYNVQVGFGGYTGWKILERTMPRQRDVFLQGLEIKSSKDYFSYKMPGVKTAEQLVGDHRLLTVTLRAFGLDSDANNKFFIRKILESDPDDKASLVNRLTDKRYLRMNQAMLLNASGERSREALNISEIIEKYETRSFEKNIGERYSEIELALNAQRELKDVSESDLSENAKWYQILASKPLRRIFEVAFGLGDRFASLPIDRQLFELKDRTGRFLGDDSVSQFKVQGNLDSILRMFLLRDQIRVSSIGSRYANALTLLSSWHR</sequence>
<dbReference type="Pfam" id="PF06748">
    <property type="entry name" value="DUF1217"/>
    <property type="match status" value="1"/>
</dbReference>
<name>A0ABX7JGX0_9RHOB</name>
<proteinExistence type="predicted"/>
<gene>
    <name evidence="1" type="ORF">JWJ88_05605</name>
</gene>
<keyword evidence="2" id="KW-1185">Reference proteome</keyword>
<dbReference type="Proteomes" id="UP000663629">
    <property type="component" value="Chromosome 1"/>
</dbReference>
<protein>
    <submittedName>
        <fullName evidence="1">DUF1217 domain-containing protein</fullName>
    </submittedName>
</protein>
<dbReference type="InterPro" id="IPR023157">
    <property type="entry name" value="AGR-C-984p-like_sf"/>
</dbReference>
<dbReference type="Gene3D" id="1.10.3700.10">
    <property type="entry name" value="AGR C 984p-like"/>
    <property type="match status" value="1"/>
</dbReference>
<reference evidence="1 2" key="1">
    <citation type="submission" date="2021-02" db="EMBL/GenBank/DDBJ databases">
        <title>Paracoccus methylovroum sp.nov., a new methanol and methylamine utilizing methylotrophic denitrifer.</title>
        <authorList>
            <person name="Timsy T."/>
            <person name="Behrendt U."/>
            <person name="Ulrich A."/>
            <person name="Spanner T."/>
            <person name="Foesel B.U."/>
            <person name="Horn M.A."/>
            <person name="Kolb S."/>
        </authorList>
    </citation>
    <scope>NUCLEOTIDE SEQUENCE [LARGE SCALE GENOMIC DNA]</scope>
    <source>
        <strain evidence="1 2">H4-D09</strain>
    </source>
</reference>
<organism evidence="1 2">
    <name type="scientific">Paracoccus methylovorus</name>
    <dbReference type="NCBI Taxonomy" id="2812658"/>
    <lineage>
        <taxon>Bacteria</taxon>
        <taxon>Pseudomonadati</taxon>
        <taxon>Pseudomonadota</taxon>
        <taxon>Alphaproteobacteria</taxon>
        <taxon>Rhodobacterales</taxon>
        <taxon>Paracoccaceae</taxon>
        <taxon>Paracoccus</taxon>
    </lineage>
</organism>
<dbReference type="SUPFAM" id="SSF158837">
    <property type="entry name" value="AGR C 984p-like"/>
    <property type="match status" value="1"/>
</dbReference>
<dbReference type="RefSeq" id="WP_205293153.1">
    <property type="nucleotide sequence ID" value="NZ_CP070368.1"/>
</dbReference>
<evidence type="ECO:0000313" key="1">
    <source>
        <dbReference type="EMBL" id="QRZ12129.1"/>
    </source>
</evidence>
<dbReference type="InterPro" id="IPR010626">
    <property type="entry name" value="DUF1217"/>
</dbReference>
<evidence type="ECO:0000313" key="2">
    <source>
        <dbReference type="Proteomes" id="UP000663629"/>
    </source>
</evidence>